<protein>
    <recommendedName>
        <fullName evidence="1">DUF1023 domain-containing protein</fullName>
    </recommendedName>
</protein>
<name>A0ABP6MMV2_9ACTN</name>
<comment type="caution">
    <text evidence="2">The sequence shown here is derived from an EMBL/GenBank/DDBJ whole genome shotgun (WGS) entry which is preliminary data.</text>
</comment>
<keyword evidence="3" id="KW-1185">Reference proteome</keyword>
<evidence type="ECO:0000259" key="1">
    <source>
        <dbReference type="Pfam" id="PF06259"/>
    </source>
</evidence>
<dbReference type="EMBL" id="BAAAVM010000003">
    <property type="protein sequence ID" value="GAA3119963.1"/>
    <property type="molecule type" value="Genomic_DNA"/>
</dbReference>
<organism evidence="2 3">
    <name type="scientific">Streptomyces rameus</name>
    <dbReference type="NCBI Taxonomy" id="68261"/>
    <lineage>
        <taxon>Bacteria</taxon>
        <taxon>Bacillati</taxon>
        <taxon>Actinomycetota</taxon>
        <taxon>Actinomycetes</taxon>
        <taxon>Kitasatosporales</taxon>
        <taxon>Streptomycetaceae</taxon>
        <taxon>Streptomyces</taxon>
    </lineage>
</organism>
<dbReference type="Pfam" id="PF06259">
    <property type="entry name" value="Abhydrolase_8"/>
    <property type="match status" value="1"/>
</dbReference>
<dbReference type="InterPro" id="IPR010427">
    <property type="entry name" value="DUF1023"/>
</dbReference>
<evidence type="ECO:0000313" key="3">
    <source>
        <dbReference type="Proteomes" id="UP001500893"/>
    </source>
</evidence>
<evidence type="ECO:0000313" key="2">
    <source>
        <dbReference type="EMBL" id="GAA3119963.1"/>
    </source>
</evidence>
<reference evidence="3" key="1">
    <citation type="journal article" date="2019" name="Int. J. Syst. Evol. Microbiol.">
        <title>The Global Catalogue of Microorganisms (GCM) 10K type strain sequencing project: providing services to taxonomists for standard genome sequencing and annotation.</title>
        <authorList>
            <consortium name="The Broad Institute Genomics Platform"/>
            <consortium name="The Broad Institute Genome Sequencing Center for Infectious Disease"/>
            <person name="Wu L."/>
            <person name="Ma J."/>
        </authorList>
    </citation>
    <scope>NUCLEOTIDE SEQUENCE [LARGE SCALE GENOMIC DNA]</scope>
    <source>
        <strain evidence="3">JCM 11574</strain>
    </source>
</reference>
<sequence>MDGLQTAQGGPNASHTTLIGHSYGTTVIGAAAKEHHIAADDIVVADSPGMLVGDAGDLGVGKDHVWSEAAGSDPVPYIGRDFLGGWKWGVDTYHGVPYNAGYIQTIPSDESFGAHRMDVDTSGHSGYWTERSTSIKNQAAVVVGRYDKVQEDN</sequence>
<feature type="domain" description="DUF1023" evidence="1">
    <location>
        <begin position="12"/>
        <end position="78"/>
    </location>
</feature>
<dbReference type="Proteomes" id="UP001500893">
    <property type="component" value="Unassembled WGS sequence"/>
</dbReference>
<accession>A0ABP6MMV2</accession>
<proteinExistence type="predicted"/>
<gene>
    <name evidence="2" type="ORF">GCM10010521_04230</name>
</gene>